<evidence type="ECO:0000256" key="1">
    <source>
        <dbReference type="ARBA" id="ARBA00004123"/>
    </source>
</evidence>
<evidence type="ECO:0000256" key="2">
    <source>
        <dbReference type="ARBA" id="ARBA00022664"/>
    </source>
</evidence>
<dbReference type="Proteomes" id="UP001439008">
    <property type="component" value="Unassembled WGS sequence"/>
</dbReference>
<evidence type="ECO:0000256" key="4">
    <source>
        <dbReference type="SAM" id="MobiDB-lite"/>
    </source>
</evidence>
<dbReference type="Gene3D" id="2.130.10.10">
    <property type="entry name" value="YVTN repeat-like/Quinoprotein amine dehydrogenase"/>
    <property type="match status" value="1"/>
</dbReference>
<keyword evidence="6" id="KW-1185">Reference proteome</keyword>
<accession>A0ABV2AND9</accession>
<dbReference type="PANTHER" id="PTHR44133">
    <property type="entry name" value="CLEAVAGE STIMULATION FACTOR SUBUNIT 1"/>
    <property type="match status" value="1"/>
</dbReference>
<comment type="caution">
    <text evidence="5">The sequence shown here is derived from an EMBL/GenBank/DDBJ whole genome shotgun (WGS) entry which is preliminary data.</text>
</comment>
<evidence type="ECO:0000313" key="6">
    <source>
        <dbReference type="Proteomes" id="UP001439008"/>
    </source>
</evidence>
<feature type="compositionally biased region" description="Polar residues" evidence="4">
    <location>
        <begin position="15"/>
        <end position="30"/>
    </location>
</feature>
<feature type="non-terminal residue" evidence="5">
    <location>
        <position position="104"/>
    </location>
</feature>
<keyword evidence="3" id="KW-0539">Nucleus</keyword>
<feature type="region of interest" description="Disordered" evidence="4">
    <location>
        <begin position="15"/>
        <end position="36"/>
    </location>
</feature>
<dbReference type="SUPFAM" id="SSF50978">
    <property type="entry name" value="WD40 repeat-like"/>
    <property type="match status" value="1"/>
</dbReference>
<dbReference type="PANTHER" id="PTHR44133:SF2">
    <property type="entry name" value="CLEAVAGE STIMULATION FACTOR SUBUNIT 1"/>
    <property type="match status" value="1"/>
</dbReference>
<dbReference type="InterPro" id="IPR044633">
    <property type="entry name" value="CstF1-like"/>
</dbReference>
<evidence type="ECO:0000256" key="3">
    <source>
        <dbReference type="ARBA" id="ARBA00023242"/>
    </source>
</evidence>
<gene>
    <name evidence="5" type="ORF">MHBO_002468</name>
</gene>
<dbReference type="InterPro" id="IPR036322">
    <property type="entry name" value="WD40_repeat_dom_sf"/>
</dbReference>
<proteinExistence type="predicted"/>
<organism evidence="5 6">
    <name type="scientific">Bonamia ostreae</name>
    <dbReference type="NCBI Taxonomy" id="126728"/>
    <lineage>
        <taxon>Eukaryota</taxon>
        <taxon>Sar</taxon>
        <taxon>Rhizaria</taxon>
        <taxon>Endomyxa</taxon>
        <taxon>Ascetosporea</taxon>
        <taxon>Haplosporida</taxon>
        <taxon>Bonamia</taxon>
    </lineage>
</organism>
<name>A0ABV2AND9_9EUKA</name>
<protein>
    <submittedName>
        <fullName evidence="5">Uncharacterized protein</fullName>
    </submittedName>
</protein>
<evidence type="ECO:0000313" key="5">
    <source>
        <dbReference type="EMBL" id="MES1920842.1"/>
    </source>
</evidence>
<sequence length="104" mass="11606">MSNFYPNRMVPNYPNQYPQNSFSGNNNFPNQFGARYPPQMPFMPSEPFSSAKNPLSAVLTKFIATHKDVCRVGVFSKDGTLAATGSSDTSIKLLDVSKMHFHNQ</sequence>
<dbReference type="InterPro" id="IPR015943">
    <property type="entry name" value="WD40/YVTN_repeat-like_dom_sf"/>
</dbReference>
<reference evidence="5 6" key="1">
    <citation type="journal article" date="2024" name="BMC Biol.">
        <title>Comparative genomics of Ascetosporea gives new insight into the evolutionary basis for animal parasitism in Rhizaria.</title>
        <authorList>
            <person name="Hiltunen Thoren M."/>
            <person name="Onut-Brannstrom I."/>
            <person name="Alfjorden A."/>
            <person name="Peckova H."/>
            <person name="Swords F."/>
            <person name="Hooper C."/>
            <person name="Holzer A.S."/>
            <person name="Bass D."/>
            <person name="Burki F."/>
        </authorList>
    </citation>
    <scope>NUCLEOTIDE SEQUENCE [LARGE SCALE GENOMIC DNA]</scope>
    <source>
        <strain evidence="5">20-A016</strain>
    </source>
</reference>
<comment type="subcellular location">
    <subcellularLocation>
        <location evidence="1">Nucleus</location>
    </subcellularLocation>
</comment>
<keyword evidence="2" id="KW-0507">mRNA processing</keyword>
<dbReference type="EMBL" id="JBDODL010000903">
    <property type="protein sequence ID" value="MES1920842.1"/>
    <property type="molecule type" value="Genomic_DNA"/>
</dbReference>